<comment type="subcellular location">
    <subcellularLocation>
        <location evidence="1">Nucleus</location>
    </subcellularLocation>
</comment>
<evidence type="ECO:0000313" key="10">
    <source>
        <dbReference type="RefSeq" id="XP_014471780.1"/>
    </source>
</evidence>
<evidence type="ECO:0000256" key="5">
    <source>
        <dbReference type="ARBA" id="ARBA00022833"/>
    </source>
</evidence>
<dbReference type="RefSeq" id="XP_014471780.1">
    <property type="nucleotide sequence ID" value="XM_014616294.1"/>
</dbReference>
<evidence type="ECO:0000256" key="7">
    <source>
        <dbReference type="PROSITE-ProRule" id="PRU00042"/>
    </source>
</evidence>
<dbReference type="GeneID" id="106742928"/>
<dbReference type="SMART" id="SM00355">
    <property type="entry name" value="ZnF_C2H2"/>
    <property type="match status" value="5"/>
</dbReference>
<dbReference type="GO" id="GO:0000977">
    <property type="term" value="F:RNA polymerase II transcription regulatory region sequence-specific DNA binding"/>
    <property type="evidence" value="ECO:0007669"/>
    <property type="project" value="TreeGrafter"/>
</dbReference>
<name>A0A6P3X0C5_DINQU</name>
<dbReference type="Gene3D" id="3.30.160.60">
    <property type="entry name" value="Classic Zinc Finger"/>
    <property type="match status" value="3"/>
</dbReference>
<evidence type="ECO:0000256" key="6">
    <source>
        <dbReference type="ARBA" id="ARBA00023242"/>
    </source>
</evidence>
<gene>
    <name evidence="10" type="primary">LOC106742928</name>
</gene>
<dbReference type="SUPFAM" id="SSF57667">
    <property type="entry name" value="beta-beta-alpha zinc fingers"/>
    <property type="match status" value="2"/>
</dbReference>
<dbReference type="GO" id="GO:0005634">
    <property type="term" value="C:nucleus"/>
    <property type="evidence" value="ECO:0007669"/>
    <property type="project" value="UniProtKB-SubCell"/>
</dbReference>
<feature type="domain" description="C2H2-type" evidence="8">
    <location>
        <begin position="64"/>
        <end position="91"/>
    </location>
</feature>
<dbReference type="InterPro" id="IPR013087">
    <property type="entry name" value="Znf_C2H2_type"/>
</dbReference>
<dbReference type="OrthoDB" id="2687452at2759"/>
<reference evidence="10" key="1">
    <citation type="submission" date="2025-08" db="UniProtKB">
        <authorList>
            <consortium name="RefSeq"/>
        </authorList>
    </citation>
    <scope>IDENTIFICATION</scope>
</reference>
<protein>
    <submittedName>
        <fullName evidence="10">Zinc finger protein 567-like</fullName>
    </submittedName>
</protein>
<organism evidence="9 10">
    <name type="scientific">Dinoponera quadriceps</name>
    <name type="common">South American ant</name>
    <dbReference type="NCBI Taxonomy" id="609295"/>
    <lineage>
        <taxon>Eukaryota</taxon>
        <taxon>Metazoa</taxon>
        <taxon>Ecdysozoa</taxon>
        <taxon>Arthropoda</taxon>
        <taxon>Hexapoda</taxon>
        <taxon>Insecta</taxon>
        <taxon>Pterygota</taxon>
        <taxon>Neoptera</taxon>
        <taxon>Endopterygota</taxon>
        <taxon>Hymenoptera</taxon>
        <taxon>Apocrita</taxon>
        <taxon>Aculeata</taxon>
        <taxon>Formicoidea</taxon>
        <taxon>Formicidae</taxon>
        <taxon>Ponerinae</taxon>
        <taxon>Ponerini</taxon>
        <taxon>Dinoponera</taxon>
    </lineage>
</organism>
<dbReference type="PROSITE" id="PS50157">
    <property type="entry name" value="ZINC_FINGER_C2H2_2"/>
    <property type="match status" value="2"/>
</dbReference>
<dbReference type="GO" id="GO:0008270">
    <property type="term" value="F:zinc ion binding"/>
    <property type="evidence" value="ECO:0007669"/>
    <property type="project" value="UniProtKB-KW"/>
</dbReference>
<dbReference type="GO" id="GO:0000981">
    <property type="term" value="F:DNA-binding transcription factor activity, RNA polymerase II-specific"/>
    <property type="evidence" value="ECO:0007669"/>
    <property type="project" value="TreeGrafter"/>
</dbReference>
<dbReference type="KEGG" id="dqu:106742928"/>
<evidence type="ECO:0000256" key="3">
    <source>
        <dbReference type="ARBA" id="ARBA00022737"/>
    </source>
</evidence>
<accession>A0A6P3X0C5</accession>
<sequence length="200" mass="23485">MYYLFLRHIDSPMDPLYIPDSNNSDGSVLKVSISSDNNTLVKDYPEAQDVAARISGRKKPKRTLECSVCSKRFNFKHHLRRHMSTHTNHCKQCDQSFSLKKDLKLHENTAHGRPIHSCSMCSFVSEYRKNFMRHLMEIHSNEQFITCRDCDYIGGTRIGWEAHMKRMHKKKFFCYLCCTAFSRKVNARSHVLWKHPGNNK</sequence>
<dbReference type="AlphaFoldDB" id="A0A6P3X0C5"/>
<evidence type="ECO:0000313" key="9">
    <source>
        <dbReference type="Proteomes" id="UP000515204"/>
    </source>
</evidence>
<keyword evidence="2" id="KW-0479">Metal-binding</keyword>
<feature type="domain" description="C2H2-type" evidence="8">
    <location>
        <begin position="88"/>
        <end position="111"/>
    </location>
</feature>
<dbReference type="FunFam" id="3.30.160.60:FF:000145">
    <property type="entry name" value="Zinc finger protein 574"/>
    <property type="match status" value="1"/>
</dbReference>
<evidence type="ECO:0000256" key="1">
    <source>
        <dbReference type="ARBA" id="ARBA00004123"/>
    </source>
</evidence>
<keyword evidence="5" id="KW-0862">Zinc</keyword>
<proteinExistence type="predicted"/>
<keyword evidence="6" id="KW-0539">Nucleus</keyword>
<keyword evidence="3" id="KW-0677">Repeat</keyword>
<dbReference type="Pfam" id="PF00096">
    <property type="entry name" value="zf-C2H2"/>
    <property type="match status" value="2"/>
</dbReference>
<dbReference type="PANTHER" id="PTHR24409:SF295">
    <property type="entry name" value="AZ2-RELATED"/>
    <property type="match status" value="1"/>
</dbReference>
<dbReference type="PANTHER" id="PTHR24409">
    <property type="entry name" value="ZINC FINGER PROTEIN 142"/>
    <property type="match status" value="1"/>
</dbReference>
<keyword evidence="4 7" id="KW-0863">Zinc-finger</keyword>
<dbReference type="Proteomes" id="UP000515204">
    <property type="component" value="Unplaced"/>
</dbReference>
<evidence type="ECO:0000259" key="8">
    <source>
        <dbReference type="PROSITE" id="PS50157"/>
    </source>
</evidence>
<dbReference type="PROSITE" id="PS00028">
    <property type="entry name" value="ZINC_FINGER_C2H2_1"/>
    <property type="match status" value="3"/>
</dbReference>
<keyword evidence="9" id="KW-1185">Reference proteome</keyword>
<evidence type="ECO:0000256" key="2">
    <source>
        <dbReference type="ARBA" id="ARBA00022723"/>
    </source>
</evidence>
<dbReference type="InterPro" id="IPR036236">
    <property type="entry name" value="Znf_C2H2_sf"/>
</dbReference>
<evidence type="ECO:0000256" key="4">
    <source>
        <dbReference type="ARBA" id="ARBA00022771"/>
    </source>
</evidence>